<dbReference type="EMBL" id="BAAAET010000001">
    <property type="protein sequence ID" value="GAA0686290.1"/>
    <property type="molecule type" value="Genomic_DNA"/>
</dbReference>
<proteinExistence type="predicted"/>
<gene>
    <name evidence="2" type="ORF">GCM10009104_10150</name>
</gene>
<dbReference type="RefSeq" id="WP_343803198.1">
    <property type="nucleotide sequence ID" value="NZ_BAAAET010000001.1"/>
</dbReference>
<feature type="signal peptide" evidence="1">
    <location>
        <begin position="1"/>
        <end position="18"/>
    </location>
</feature>
<keyword evidence="3" id="KW-1185">Reference proteome</keyword>
<evidence type="ECO:0000313" key="3">
    <source>
        <dbReference type="Proteomes" id="UP001499915"/>
    </source>
</evidence>
<evidence type="ECO:0000256" key="1">
    <source>
        <dbReference type="SAM" id="SignalP"/>
    </source>
</evidence>
<keyword evidence="1" id="KW-0732">Signal</keyword>
<evidence type="ECO:0008006" key="4">
    <source>
        <dbReference type="Google" id="ProtNLM"/>
    </source>
</evidence>
<comment type="caution">
    <text evidence="2">The sequence shown here is derived from an EMBL/GenBank/DDBJ whole genome shotgun (WGS) entry which is preliminary data.</text>
</comment>
<reference evidence="2 3" key="1">
    <citation type="journal article" date="2019" name="Int. J. Syst. Evol. Microbiol.">
        <title>The Global Catalogue of Microorganisms (GCM) 10K type strain sequencing project: providing services to taxonomists for standard genome sequencing and annotation.</title>
        <authorList>
            <consortium name="The Broad Institute Genomics Platform"/>
            <consortium name="The Broad Institute Genome Sequencing Center for Infectious Disease"/>
            <person name="Wu L."/>
            <person name="Ma J."/>
        </authorList>
    </citation>
    <scope>NUCLEOTIDE SEQUENCE [LARGE SCALE GENOMIC DNA]</scope>
    <source>
        <strain evidence="2 3">JCM 15134</strain>
    </source>
</reference>
<organism evidence="2 3">
    <name type="scientific">Marinobacterium maritimum</name>
    <dbReference type="NCBI Taxonomy" id="500162"/>
    <lineage>
        <taxon>Bacteria</taxon>
        <taxon>Pseudomonadati</taxon>
        <taxon>Pseudomonadota</taxon>
        <taxon>Gammaproteobacteria</taxon>
        <taxon>Oceanospirillales</taxon>
        <taxon>Oceanospirillaceae</taxon>
        <taxon>Marinobacterium</taxon>
    </lineage>
</organism>
<dbReference type="InterPro" id="IPR036909">
    <property type="entry name" value="Cyt_c-like_dom_sf"/>
</dbReference>
<sequence length="105" mass="12028">MNRGVALLLAAYVGSLMAADPEQGKALYYGVEIERTIQGEHYTDANCETCHGEDFYQRQERKVQSYAALEAFVEGCNTNLDVGWFPDEVTDVSAWLNREYYRFEE</sequence>
<accession>A0ABN1I3R1</accession>
<evidence type="ECO:0000313" key="2">
    <source>
        <dbReference type="EMBL" id="GAA0686290.1"/>
    </source>
</evidence>
<protein>
    <recommendedName>
        <fullName evidence="4">Cytochrome c domain-containing protein</fullName>
    </recommendedName>
</protein>
<dbReference type="SUPFAM" id="SSF46626">
    <property type="entry name" value="Cytochrome c"/>
    <property type="match status" value="1"/>
</dbReference>
<feature type="chain" id="PRO_5046609498" description="Cytochrome c domain-containing protein" evidence="1">
    <location>
        <begin position="19"/>
        <end position="105"/>
    </location>
</feature>
<name>A0ABN1I3R1_9GAMM</name>
<dbReference type="Proteomes" id="UP001499915">
    <property type="component" value="Unassembled WGS sequence"/>
</dbReference>